<dbReference type="GeneID" id="109316231"/>
<keyword evidence="5" id="KW-0732">Signal</keyword>
<dbReference type="InterPro" id="IPR044865">
    <property type="entry name" value="MRH_dom"/>
</dbReference>
<dbReference type="InterPro" id="IPR009011">
    <property type="entry name" value="Man6P_isomerase_rcpt-bd_dom_sf"/>
</dbReference>
<keyword evidence="4 16" id="KW-0812">Transmembrane</keyword>
<evidence type="ECO:0000256" key="7">
    <source>
        <dbReference type="ARBA" id="ARBA00023136"/>
    </source>
</evidence>
<dbReference type="InterPro" id="IPR000296">
    <property type="entry name" value="Man-6-P_rcpt_cation_dep"/>
</dbReference>
<evidence type="ECO:0000256" key="1">
    <source>
        <dbReference type="ARBA" id="ARBA00004363"/>
    </source>
</evidence>
<dbReference type="Proteomes" id="UP000594220">
    <property type="component" value="Unplaced"/>
</dbReference>
<reference evidence="18" key="1">
    <citation type="submission" date="2025-08" db="UniProtKB">
        <authorList>
            <consortium name="Ensembl"/>
        </authorList>
    </citation>
    <scope>IDENTIFICATION</scope>
</reference>
<dbReference type="GeneTree" id="ENSGT00390000002109"/>
<sequence length="358" mass="38416">MRGGNLKGAGPASGSRPLPSAFLLPGRGAAAACCPRVLASGAPSTAHGWPAVAGCEAERSARPGQGPVPPLGAGARPVAAARMPPFCHAGAVLLILLAIAMVIAAEQGGEKSCDLVGDKDKESKTEKELLKKLGPLMGARFHTDVVLGTENYTYEFRVCREVSSALAESGVVQTNGKTQKKTVIGRINETQIINGSDWILLIYKGGDSYGSHCLYEKRKALIMISCNRKARNDSFIMAWEERDKEQECFYLFEMDSSVACPPEDSHLSIGSILLITLASVIAVYIVGGFLYQRLVVGAKGMEQFPHFAFWQDLGNLVADGCDFVCRSKPRNAPAAYRGVGDDQLGEESEERDDHLLPM</sequence>
<evidence type="ECO:0000256" key="2">
    <source>
        <dbReference type="ARBA" id="ARBA00022448"/>
    </source>
</evidence>
<dbReference type="CTD" id="4074"/>
<keyword evidence="6 16" id="KW-1133">Transmembrane helix</keyword>
<keyword evidence="2" id="KW-0813">Transport</keyword>
<dbReference type="PANTHER" id="PTHR15071">
    <property type="entry name" value="MANNOSE-6-PHOSPHATE RECEPTOR FAMILY MEMBER"/>
    <property type="match status" value="1"/>
</dbReference>
<feature type="transmembrane region" description="Helical" evidence="16">
    <location>
        <begin position="86"/>
        <end position="105"/>
    </location>
</feature>
<reference evidence="18" key="2">
    <citation type="submission" date="2025-09" db="UniProtKB">
        <authorList>
            <consortium name="Ensembl"/>
        </authorList>
    </citation>
    <scope>IDENTIFICATION</scope>
</reference>
<dbReference type="GO" id="GO:0006622">
    <property type="term" value="P:protein targeting to lysosome"/>
    <property type="evidence" value="ECO:0007669"/>
    <property type="project" value="InterPro"/>
</dbReference>
<keyword evidence="19" id="KW-1185">Reference proteome</keyword>
<dbReference type="OrthoDB" id="29460at2759"/>
<evidence type="ECO:0000256" key="10">
    <source>
        <dbReference type="ARBA" id="ARBA00023180"/>
    </source>
</evidence>
<evidence type="ECO:0000256" key="14">
    <source>
        <dbReference type="ARBA" id="ARBA00069343"/>
    </source>
</evidence>
<evidence type="ECO:0000256" key="16">
    <source>
        <dbReference type="SAM" id="Phobius"/>
    </source>
</evidence>
<evidence type="ECO:0000313" key="18">
    <source>
        <dbReference type="Ensembl" id="ENSCPRP00005017870.1"/>
    </source>
</evidence>
<feature type="transmembrane region" description="Helical" evidence="16">
    <location>
        <begin position="267"/>
        <end position="291"/>
    </location>
</feature>
<evidence type="ECO:0000256" key="3">
    <source>
        <dbReference type="ARBA" id="ARBA00022553"/>
    </source>
</evidence>
<proteinExistence type="predicted"/>
<keyword evidence="9" id="KW-0675">Receptor</keyword>
<dbReference type="FunFam" id="2.70.130.10:FF:000008">
    <property type="entry name" value="Cation-dependent mannose-6-phosphate receptor"/>
    <property type="match status" value="1"/>
</dbReference>
<evidence type="ECO:0000256" key="6">
    <source>
        <dbReference type="ARBA" id="ARBA00022989"/>
    </source>
</evidence>
<evidence type="ECO:0000313" key="19">
    <source>
        <dbReference type="Proteomes" id="UP000594220"/>
    </source>
</evidence>
<keyword evidence="11" id="KW-0458">Lysosome</keyword>
<dbReference type="KEGG" id="cpoo:109316231"/>
<dbReference type="GO" id="GO:0005765">
    <property type="term" value="C:lysosomal membrane"/>
    <property type="evidence" value="ECO:0007669"/>
    <property type="project" value="UniProtKB-SubCell"/>
</dbReference>
<evidence type="ECO:0000256" key="13">
    <source>
        <dbReference type="ARBA" id="ARBA00059814"/>
    </source>
</evidence>
<name>A0A7M4FYX0_CROPO</name>
<accession>A0A7M4FYX0</accession>
<feature type="domain" description="MRH" evidence="17">
    <location>
        <begin position="120"/>
        <end position="262"/>
    </location>
</feature>
<dbReference type="GO" id="GO:0019904">
    <property type="term" value="F:protein domain specific binding"/>
    <property type="evidence" value="ECO:0007669"/>
    <property type="project" value="InterPro"/>
</dbReference>
<dbReference type="SUPFAM" id="SSF50911">
    <property type="entry name" value="Mannose 6-phosphate receptor domain"/>
    <property type="match status" value="1"/>
</dbReference>
<dbReference type="GO" id="GO:0048471">
    <property type="term" value="C:perinuclear region of cytoplasm"/>
    <property type="evidence" value="ECO:0007669"/>
    <property type="project" value="Ensembl"/>
</dbReference>
<dbReference type="GO" id="GO:0005802">
    <property type="term" value="C:trans-Golgi network"/>
    <property type="evidence" value="ECO:0007669"/>
    <property type="project" value="TreeGrafter"/>
</dbReference>
<dbReference type="GO" id="GO:1905394">
    <property type="term" value="F:retromer complex binding"/>
    <property type="evidence" value="ECO:0007669"/>
    <property type="project" value="Ensembl"/>
</dbReference>
<gene>
    <name evidence="18" type="primary">M6PR</name>
</gene>
<dbReference type="RefSeq" id="XP_019399681.1">
    <property type="nucleotide sequence ID" value="XM_019544136.1"/>
</dbReference>
<dbReference type="Pfam" id="PF02157">
    <property type="entry name" value="Man-6-P_recep"/>
    <property type="match status" value="1"/>
</dbReference>
<evidence type="ECO:0000256" key="4">
    <source>
        <dbReference type="ARBA" id="ARBA00022692"/>
    </source>
</evidence>
<dbReference type="PROSITE" id="PS51914">
    <property type="entry name" value="MRH"/>
    <property type="match status" value="1"/>
</dbReference>
<keyword evidence="10" id="KW-0325">Glycoprotein</keyword>
<keyword evidence="7 16" id="KW-0472">Membrane</keyword>
<dbReference type="GO" id="GO:0005768">
    <property type="term" value="C:endosome"/>
    <property type="evidence" value="ECO:0007669"/>
    <property type="project" value="Ensembl"/>
</dbReference>
<evidence type="ECO:0000256" key="12">
    <source>
        <dbReference type="ARBA" id="ARBA00046288"/>
    </source>
</evidence>
<evidence type="ECO:0000256" key="11">
    <source>
        <dbReference type="ARBA" id="ARBA00023228"/>
    </source>
</evidence>
<dbReference type="Gene3D" id="2.70.130.10">
    <property type="entry name" value="Mannose-6-phosphate receptor binding domain"/>
    <property type="match status" value="1"/>
</dbReference>
<protein>
    <recommendedName>
        <fullName evidence="14">Cation-dependent mannose-6-phosphate receptor</fullName>
    </recommendedName>
</protein>
<comment type="function">
    <text evidence="13">Transport of phosphorylated lysosomal enzymes from the Golgi complex and the cell surface to lysosomes. Lysosomal enzymes bearing phosphomannosyl residues bind specifically to mannose-6-phosphate receptors in the Golgi apparatus and the resulting receptor-ligand complex is transported to an acidic prelyosomal compartment where the low pH mediates the dissociation of the complex.</text>
</comment>
<dbReference type="PRINTS" id="PR00715">
    <property type="entry name" value="MAN6PRECEPTR"/>
</dbReference>
<dbReference type="PANTHER" id="PTHR15071:SF29">
    <property type="entry name" value="CATION-DEPENDENT MANNOSE-6-PHOSPHATE RECEPTOR"/>
    <property type="match status" value="1"/>
</dbReference>
<evidence type="ECO:0000256" key="15">
    <source>
        <dbReference type="SAM" id="MobiDB-lite"/>
    </source>
</evidence>
<feature type="region of interest" description="Disordered" evidence="15">
    <location>
        <begin position="336"/>
        <end position="358"/>
    </location>
</feature>
<keyword evidence="8" id="KW-1015">Disulfide bond</keyword>
<organism evidence="18 19">
    <name type="scientific">Crocodylus porosus</name>
    <name type="common">Saltwater crocodile</name>
    <name type="synonym">Estuarine crocodile</name>
    <dbReference type="NCBI Taxonomy" id="8502"/>
    <lineage>
        <taxon>Eukaryota</taxon>
        <taxon>Metazoa</taxon>
        <taxon>Chordata</taxon>
        <taxon>Craniata</taxon>
        <taxon>Vertebrata</taxon>
        <taxon>Euteleostomi</taxon>
        <taxon>Archelosauria</taxon>
        <taxon>Archosauria</taxon>
        <taxon>Crocodylia</taxon>
        <taxon>Longirostres</taxon>
        <taxon>Crocodylidae</taxon>
        <taxon>Crocodylus</taxon>
    </lineage>
</organism>
<dbReference type="Ensembl" id="ENSCPRT00005020915.1">
    <property type="protein sequence ID" value="ENSCPRP00005017870.1"/>
    <property type="gene ID" value="ENSCPRG00005012463.1"/>
</dbReference>
<dbReference type="AlphaFoldDB" id="A0A7M4FYX0"/>
<dbReference type="InterPro" id="IPR028927">
    <property type="entry name" value="Man-6-P_rcpt"/>
</dbReference>
<comment type="subcellular location">
    <subcellularLocation>
        <location evidence="12">Endomembrane system</location>
        <topology evidence="12">Single-pass type I membrane protein</topology>
    </subcellularLocation>
    <subcellularLocation>
        <location evidence="1">Lysosome membrane</location>
        <topology evidence="1">Single-pass membrane protein</topology>
    </subcellularLocation>
</comment>
<dbReference type="OMA" id="NYIYHFR"/>
<evidence type="ECO:0000256" key="8">
    <source>
        <dbReference type="ARBA" id="ARBA00023157"/>
    </source>
</evidence>
<evidence type="ECO:0000256" key="9">
    <source>
        <dbReference type="ARBA" id="ARBA00023170"/>
    </source>
</evidence>
<keyword evidence="3" id="KW-0597">Phosphoprotein</keyword>
<evidence type="ECO:0000259" key="17">
    <source>
        <dbReference type="PROSITE" id="PS51914"/>
    </source>
</evidence>
<evidence type="ECO:0000256" key="5">
    <source>
        <dbReference type="ARBA" id="ARBA00022729"/>
    </source>
</evidence>